<comment type="caution">
    <text evidence="2">The sequence shown here is derived from an EMBL/GenBank/DDBJ whole genome shotgun (WGS) entry which is preliminary data.</text>
</comment>
<feature type="transmembrane region" description="Helical" evidence="1">
    <location>
        <begin position="28"/>
        <end position="45"/>
    </location>
</feature>
<feature type="transmembrane region" description="Helical" evidence="1">
    <location>
        <begin position="125"/>
        <end position="142"/>
    </location>
</feature>
<dbReference type="Proteomes" id="UP000178914">
    <property type="component" value="Unassembled WGS sequence"/>
</dbReference>
<dbReference type="STRING" id="1802068.A3B02_00555"/>
<evidence type="ECO:0000313" key="2">
    <source>
        <dbReference type="EMBL" id="OGK52352.1"/>
    </source>
</evidence>
<keyword evidence="1" id="KW-0812">Transmembrane</keyword>
<feature type="transmembrane region" description="Helical" evidence="1">
    <location>
        <begin position="149"/>
        <end position="168"/>
    </location>
</feature>
<sequence length="281" mass="32527">MFEKRKNILLLILSAVCAGFAYNSYQPGRFFIFIPLLYMFLKPSLKKWRNFLLYTIVFGFIITPISLYLAQHPDIRLYQQLYFLDTNLTITQKMLFFAENVLRMVQMFTIKGDVNGLHNYPLKPALNPIMLTLFLAGLIYGLKKRNATSNVFLAYLVLALFPTLLTYPHENPNMLRTVTALPSIIYFCGLGIAHILEAGSRVKRKFSFLAYIPLCIVALVVISATFDIYTYFRYQSTVMNESFEVKDGFAGVYTFMHARKIPISKFRVSETDMRLYRKLSP</sequence>
<evidence type="ECO:0000256" key="1">
    <source>
        <dbReference type="SAM" id="Phobius"/>
    </source>
</evidence>
<protein>
    <recommendedName>
        <fullName evidence="4">Glycosyltransferase RgtA/B/C/D-like domain-containing protein</fullName>
    </recommendedName>
</protein>
<feature type="transmembrane region" description="Helical" evidence="1">
    <location>
        <begin position="208"/>
        <end position="232"/>
    </location>
</feature>
<proteinExistence type="predicted"/>
<reference evidence="2 3" key="1">
    <citation type="journal article" date="2016" name="Nat. Commun.">
        <title>Thousands of microbial genomes shed light on interconnected biogeochemical processes in an aquifer system.</title>
        <authorList>
            <person name="Anantharaman K."/>
            <person name="Brown C.T."/>
            <person name="Hug L.A."/>
            <person name="Sharon I."/>
            <person name="Castelle C.J."/>
            <person name="Probst A.J."/>
            <person name="Thomas B.C."/>
            <person name="Singh A."/>
            <person name="Wilkins M.J."/>
            <person name="Karaoz U."/>
            <person name="Brodie E.L."/>
            <person name="Williams K.H."/>
            <person name="Hubbard S.S."/>
            <person name="Banfield J.F."/>
        </authorList>
    </citation>
    <scope>NUCLEOTIDE SEQUENCE [LARGE SCALE GENOMIC DNA]</scope>
</reference>
<name>A0A1F7J9P5_9BACT</name>
<feature type="transmembrane region" description="Helical" evidence="1">
    <location>
        <begin position="174"/>
        <end position="196"/>
    </location>
</feature>
<feature type="transmembrane region" description="Helical" evidence="1">
    <location>
        <begin position="52"/>
        <end position="70"/>
    </location>
</feature>
<gene>
    <name evidence="2" type="ORF">A3B02_00555</name>
</gene>
<evidence type="ECO:0000313" key="3">
    <source>
        <dbReference type="Proteomes" id="UP000178914"/>
    </source>
</evidence>
<keyword evidence="1" id="KW-1133">Transmembrane helix</keyword>
<organism evidence="2 3">
    <name type="scientific">Candidatus Roizmanbacteria bacterium RIFCSPLOWO2_01_FULL_42_14</name>
    <dbReference type="NCBI Taxonomy" id="1802068"/>
    <lineage>
        <taxon>Bacteria</taxon>
        <taxon>Candidatus Roizmaniibacteriota</taxon>
    </lineage>
</organism>
<evidence type="ECO:0008006" key="4">
    <source>
        <dbReference type="Google" id="ProtNLM"/>
    </source>
</evidence>
<dbReference type="EMBL" id="MGAS01000009">
    <property type="protein sequence ID" value="OGK52352.1"/>
    <property type="molecule type" value="Genomic_DNA"/>
</dbReference>
<dbReference type="AlphaFoldDB" id="A0A1F7J9P5"/>
<accession>A0A1F7J9P5</accession>
<keyword evidence="1" id="KW-0472">Membrane</keyword>